<evidence type="ECO:0000256" key="2">
    <source>
        <dbReference type="HAMAP-Rule" id="MF_00758"/>
    </source>
</evidence>
<dbReference type="Proteomes" id="UP001301152">
    <property type="component" value="Unassembled WGS sequence"/>
</dbReference>
<comment type="caution">
    <text evidence="4">The sequence shown here is derived from an EMBL/GenBank/DDBJ whole genome shotgun (WGS) entry which is preliminary data.</text>
</comment>
<keyword evidence="3" id="KW-0812">Transmembrane</keyword>
<dbReference type="InterPro" id="IPR003774">
    <property type="entry name" value="AlgH-like"/>
</dbReference>
<dbReference type="Pfam" id="PF02622">
    <property type="entry name" value="DUF179"/>
    <property type="match status" value="1"/>
</dbReference>
<sequence length="199" mass="21346">MGSHSSLPSVVRFAESLTGKLLIASPVMVGTPFAGAVIYICAHSDEGGAMGFVINHHLPKKVVDDLLEQLQIAQMSSVHRVLVSAGGPVDITRGFILHSGEWQSEDGLSVTPDVTLSASISVLKEMAEGHGPRQALLAMGHASWVPGQLEEEVLLQNSWLIAPFSRDILFGKDFEQKWRQALASINLDPSQLTGQTGRA</sequence>
<name>A0ABT3QH65_9PROT</name>
<evidence type="ECO:0000313" key="5">
    <source>
        <dbReference type="Proteomes" id="UP001301152"/>
    </source>
</evidence>
<keyword evidence="3" id="KW-0472">Membrane</keyword>
<keyword evidence="3" id="KW-1133">Transmembrane helix</keyword>
<keyword evidence="5" id="KW-1185">Reference proteome</keyword>
<feature type="transmembrane region" description="Helical" evidence="3">
    <location>
        <begin position="21"/>
        <end position="40"/>
    </location>
</feature>
<gene>
    <name evidence="4" type="ORF">OQ497_11745</name>
</gene>
<reference evidence="4 5" key="1">
    <citation type="submission" date="2022-11" db="EMBL/GenBank/DDBJ databases">
        <title>Genome sequencing of Acetobacter type strain.</title>
        <authorList>
            <person name="Heo J."/>
            <person name="Lee D."/>
            <person name="Han B.-H."/>
            <person name="Hong S.-B."/>
            <person name="Kwon S.-W."/>
        </authorList>
    </citation>
    <scope>NUCLEOTIDE SEQUENCE [LARGE SCALE GENOMIC DNA]</scope>
    <source>
        <strain evidence="4 5">KACC 21253</strain>
    </source>
</reference>
<evidence type="ECO:0000256" key="1">
    <source>
        <dbReference type="ARBA" id="ARBA00009600"/>
    </source>
</evidence>
<dbReference type="SUPFAM" id="SSF143456">
    <property type="entry name" value="VC0467-like"/>
    <property type="match status" value="1"/>
</dbReference>
<organism evidence="4 5">
    <name type="scientific">Acetobacter thailandicus</name>
    <dbReference type="NCBI Taxonomy" id="1502842"/>
    <lineage>
        <taxon>Bacteria</taxon>
        <taxon>Pseudomonadati</taxon>
        <taxon>Pseudomonadota</taxon>
        <taxon>Alphaproteobacteria</taxon>
        <taxon>Acetobacterales</taxon>
        <taxon>Acetobacteraceae</taxon>
        <taxon>Acetobacter</taxon>
    </lineage>
</organism>
<dbReference type="Gene3D" id="3.40.1740.10">
    <property type="entry name" value="VC0467-like"/>
    <property type="match status" value="1"/>
</dbReference>
<dbReference type="EMBL" id="JAPIUZ010000007">
    <property type="protein sequence ID" value="MCX2564623.1"/>
    <property type="molecule type" value="Genomic_DNA"/>
</dbReference>
<dbReference type="PANTHER" id="PTHR30327:SF1">
    <property type="entry name" value="UPF0301 PROTEIN YQGE"/>
    <property type="match status" value="1"/>
</dbReference>
<protein>
    <recommendedName>
        <fullName evidence="2">UPF0301 protein OQ497_11745</fullName>
    </recommendedName>
</protein>
<dbReference type="HAMAP" id="MF_00758">
    <property type="entry name" value="UPF0301"/>
    <property type="match status" value="1"/>
</dbReference>
<proteinExistence type="inferred from homology"/>
<evidence type="ECO:0000256" key="3">
    <source>
        <dbReference type="SAM" id="Phobius"/>
    </source>
</evidence>
<evidence type="ECO:0000313" key="4">
    <source>
        <dbReference type="EMBL" id="MCX2564623.1"/>
    </source>
</evidence>
<dbReference type="PANTHER" id="PTHR30327">
    <property type="entry name" value="UNCHARACTERIZED PROTEIN YQGE"/>
    <property type="match status" value="1"/>
</dbReference>
<comment type="similarity">
    <text evidence="1 2">Belongs to the UPF0301 (AlgH) family.</text>
</comment>
<accession>A0ABT3QH65</accession>